<dbReference type="GO" id="GO:0036088">
    <property type="term" value="P:D-serine catabolic process"/>
    <property type="evidence" value="ECO:0007669"/>
    <property type="project" value="TreeGrafter"/>
</dbReference>
<sequence length="369" mass="39997">MSLNALHTPCLLLDKKKLLTNIGRLNTHLAQFDVRLRPHLKTLKSVDAARYMLEDTSAPCTVSTLEEVKQFAQAGFTDITYAVGISEHKLPEILDIQNQGVTLHILLDSFEQAQFVHAFCQDNGCKLSCLIEIDCDGKRAGIAPEDPQLIAVGKILASNGLYSGLLTHAGGSYDCNSLDEIRAIAQQEQNAVRDAASRLSAQQIDSAIISVGSTPTAMLGDGFEQITEVRAGVYASMDLVMAGLGVCRSQDIALSVLTRVIGHNREKNWLILDAGWMALSRDTGIASLQYGYGLVCDEAGHVIPELCVNSVNQEHGIVALPEGLDLSHFAIGTLLRILPNHACATAAQHAGYQVISNDEMDYWPRFGGW</sequence>
<gene>
    <name evidence="4" type="ORF">TW77_23575</name>
</gene>
<protein>
    <submittedName>
        <fullName evidence="4">Metal activated pyridoxal enzyme</fullName>
    </submittedName>
</protein>
<evidence type="ECO:0000313" key="4">
    <source>
        <dbReference type="EMBL" id="KJZ04330.1"/>
    </source>
</evidence>
<dbReference type="Gene3D" id="3.20.20.10">
    <property type="entry name" value="Alanine racemase"/>
    <property type="match status" value="1"/>
</dbReference>
<dbReference type="OrthoDB" id="9772497at2"/>
<dbReference type="PANTHER" id="PTHR28004:SF2">
    <property type="entry name" value="D-SERINE DEHYDRATASE"/>
    <property type="match status" value="1"/>
</dbReference>
<dbReference type="RefSeq" id="WP_046007418.1">
    <property type="nucleotide sequence ID" value="NZ_JXYA01000097.1"/>
</dbReference>
<dbReference type="Pfam" id="PF14031">
    <property type="entry name" value="D-ser_dehydrat"/>
    <property type="match status" value="1"/>
</dbReference>
<feature type="domain" description="D-serine dehydratase-like" evidence="3">
    <location>
        <begin position="253"/>
        <end position="356"/>
    </location>
</feature>
<dbReference type="InterPro" id="IPR042208">
    <property type="entry name" value="D-ser_dehydrat-like_sf"/>
</dbReference>
<dbReference type="InterPro" id="IPR001608">
    <property type="entry name" value="Ala_racemase_N"/>
</dbReference>
<accession>A0A0F4QAD0</accession>
<keyword evidence="2" id="KW-0456">Lyase</keyword>
<dbReference type="Pfam" id="PF01168">
    <property type="entry name" value="Ala_racemase_N"/>
    <property type="match status" value="1"/>
</dbReference>
<dbReference type="GO" id="GO:0008721">
    <property type="term" value="F:D-serine ammonia-lyase activity"/>
    <property type="evidence" value="ECO:0007669"/>
    <property type="project" value="TreeGrafter"/>
</dbReference>
<evidence type="ECO:0000259" key="3">
    <source>
        <dbReference type="SMART" id="SM01119"/>
    </source>
</evidence>
<dbReference type="SUPFAM" id="SSF51419">
    <property type="entry name" value="PLP-binding barrel"/>
    <property type="match status" value="1"/>
</dbReference>
<organism evidence="4 5">
    <name type="scientific">Pseudoalteromonas rubra</name>
    <dbReference type="NCBI Taxonomy" id="43658"/>
    <lineage>
        <taxon>Bacteria</taxon>
        <taxon>Pseudomonadati</taxon>
        <taxon>Pseudomonadota</taxon>
        <taxon>Gammaproteobacteria</taxon>
        <taxon>Alteromonadales</taxon>
        <taxon>Pseudoalteromonadaceae</taxon>
        <taxon>Pseudoalteromonas</taxon>
    </lineage>
</organism>
<dbReference type="AlphaFoldDB" id="A0A0F4QAD0"/>
<dbReference type="PANTHER" id="PTHR28004">
    <property type="entry name" value="ZGC:162816-RELATED"/>
    <property type="match status" value="1"/>
</dbReference>
<dbReference type="InterPro" id="IPR026956">
    <property type="entry name" value="D-ser_dehydrat-like_dom"/>
</dbReference>
<dbReference type="SMART" id="SM01119">
    <property type="entry name" value="D-ser_dehydrat"/>
    <property type="match status" value="1"/>
</dbReference>
<reference evidence="4 5" key="1">
    <citation type="journal article" date="2015" name="BMC Genomics">
        <title>Genome mining reveals unlocked bioactive potential of marine Gram-negative bacteria.</title>
        <authorList>
            <person name="Machado H."/>
            <person name="Sonnenschein E.C."/>
            <person name="Melchiorsen J."/>
            <person name="Gram L."/>
        </authorList>
    </citation>
    <scope>NUCLEOTIDE SEQUENCE [LARGE SCALE GENOMIC DNA]</scope>
    <source>
        <strain evidence="4 5">S2471</strain>
    </source>
</reference>
<dbReference type="PATRIC" id="fig|43658.5.peg.4998"/>
<evidence type="ECO:0000256" key="2">
    <source>
        <dbReference type="ARBA" id="ARBA00023239"/>
    </source>
</evidence>
<comment type="similarity">
    <text evidence="1">Belongs to the DSD1 family.</text>
</comment>
<name>A0A0F4QAD0_9GAMM</name>
<evidence type="ECO:0000256" key="1">
    <source>
        <dbReference type="ARBA" id="ARBA00005323"/>
    </source>
</evidence>
<proteinExistence type="inferred from homology"/>
<keyword evidence="5" id="KW-1185">Reference proteome</keyword>
<dbReference type="EMBL" id="JXYA01000097">
    <property type="protein sequence ID" value="KJZ04330.1"/>
    <property type="molecule type" value="Genomic_DNA"/>
</dbReference>
<dbReference type="InterPro" id="IPR051466">
    <property type="entry name" value="D-amino_acid_metab_enzyme"/>
</dbReference>
<dbReference type="Gene3D" id="2.40.37.20">
    <property type="entry name" value="D-serine dehydratase-like domain"/>
    <property type="match status" value="1"/>
</dbReference>
<comment type="caution">
    <text evidence="4">The sequence shown here is derived from an EMBL/GenBank/DDBJ whole genome shotgun (WGS) entry which is preliminary data.</text>
</comment>
<dbReference type="InterPro" id="IPR029066">
    <property type="entry name" value="PLP-binding_barrel"/>
</dbReference>
<evidence type="ECO:0000313" key="5">
    <source>
        <dbReference type="Proteomes" id="UP000033452"/>
    </source>
</evidence>
<dbReference type="Proteomes" id="UP000033452">
    <property type="component" value="Unassembled WGS sequence"/>
</dbReference>